<dbReference type="Proteomes" id="UP000198607">
    <property type="component" value="Unassembled WGS sequence"/>
</dbReference>
<dbReference type="RefSeq" id="WP_143009791.1">
    <property type="nucleotide sequence ID" value="NZ_FNCY01000004.1"/>
</dbReference>
<organism evidence="1 2">
    <name type="scientific">Propionivibrio dicarboxylicus</name>
    <dbReference type="NCBI Taxonomy" id="83767"/>
    <lineage>
        <taxon>Bacteria</taxon>
        <taxon>Pseudomonadati</taxon>
        <taxon>Pseudomonadota</taxon>
        <taxon>Betaproteobacteria</taxon>
        <taxon>Rhodocyclales</taxon>
        <taxon>Rhodocyclaceae</taxon>
        <taxon>Propionivibrio</taxon>
    </lineage>
</organism>
<gene>
    <name evidence="1" type="ORF">SAMN05660652_01397</name>
</gene>
<dbReference type="EMBL" id="FNCY01000004">
    <property type="protein sequence ID" value="SDH20751.1"/>
    <property type="molecule type" value="Genomic_DNA"/>
</dbReference>
<reference evidence="1 2" key="1">
    <citation type="submission" date="2016-10" db="EMBL/GenBank/DDBJ databases">
        <authorList>
            <person name="de Groot N.N."/>
        </authorList>
    </citation>
    <scope>NUCLEOTIDE SEQUENCE [LARGE SCALE GENOMIC DNA]</scope>
    <source>
        <strain evidence="1 2">DSM 5885</strain>
    </source>
</reference>
<evidence type="ECO:0000313" key="1">
    <source>
        <dbReference type="EMBL" id="SDH20751.1"/>
    </source>
</evidence>
<proteinExistence type="predicted"/>
<keyword evidence="2" id="KW-1185">Reference proteome</keyword>
<sequence length="72" mass="7226">MEAQPVPGKSRMRSAMHTCGGWAPLLPPILLPRTEDAAPIAVTSNSVTVAVSPAADAEGTLNGVLAGCTAAE</sequence>
<accession>A0A1G8AIJ4</accession>
<evidence type="ECO:0000313" key="2">
    <source>
        <dbReference type="Proteomes" id="UP000198607"/>
    </source>
</evidence>
<dbReference type="AlphaFoldDB" id="A0A1G8AIJ4"/>
<dbReference type="STRING" id="83767.SAMN05660652_01397"/>
<name>A0A1G8AIJ4_9RHOO</name>
<protein>
    <submittedName>
        <fullName evidence="1">Uncharacterized protein</fullName>
    </submittedName>
</protein>